<dbReference type="EMBL" id="BJLP01000028">
    <property type="protein sequence ID" value="GEA81403.1"/>
    <property type="molecule type" value="Genomic_DNA"/>
</dbReference>
<keyword evidence="2" id="KW-1185">Reference proteome</keyword>
<gene>
    <name evidence="1" type="ORF">CUD01_18470</name>
</gene>
<evidence type="ECO:0000313" key="1">
    <source>
        <dbReference type="EMBL" id="GEA81403.1"/>
    </source>
</evidence>
<sequence length="91" mass="10212">MRFRRRAATSAIPDGFFRPVRTLTGVPLFDNAADPPEYMDPVDQICSLLGVHSDAVSSIHITPDEITVSGLARSTAHELVEVTYTYNRYWE</sequence>
<accession>A0A4Y3KBL4</accession>
<comment type="caution">
    <text evidence="1">The sequence shown here is derived from an EMBL/GenBank/DDBJ whole genome shotgun (WGS) entry which is preliminary data.</text>
</comment>
<reference evidence="1 2" key="1">
    <citation type="submission" date="2019-06" db="EMBL/GenBank/DDBJ databases">
        <title>Whole genome shotgun sequence of Cellulomonas uda NBRC 3747.</title>
        <authorList>
            <person name="Hosoyama A."/>
            <person name="Uohara A."/>
            <person name="Ohji S."/>
            <person name="Ichikawa N."/>
        </authorList>
    </citation>
    <scope>NUCLEOTIDE SEQUENCE [LARGE SCALE GENOMIC DNA]</scope>
    <source>
        <strain evidence="1 2">NBRC 3747</strain>
    </source>
</reference>
<dbReference type="AlphaFoldDB" id="A0A4Y3KBL4"/>
<organism evidence="1 2">
    <name type="scientific">Cellulomonas uda</name>
    <dbReference type="NCBI Taxonomy" id="1714"/>
    <lineage>
        <taxon>Bacteria</taxon>
        <taxon>Bacillati</taxon>
        <taxon>Actinomycetota</taxon>
        <taxon>Actinomycetes</taxon>
        <taxon>Micrococcales</taxon>
        <taxon>Cellulomonadaceae</taxon>
        <taxon>Cellulomonas</taxon>
    </lineage>
</organism>
<proteinExistence type="predicted"/>
<name>A0A4Y3KBL4_CELUD</name>
<evidence type="ECO:0000313" key="2">
    <source>
        <dbReference type="Proteomes" id="UP000315842"/>
    </source>
</evidence>
<dbReference type="Proteomes" id="UP000315842">
    <property type="component" value="Unassembled WGS sequence"/>
</dbReference>
<protein>
    <submittedName>
        <fullName evidence="1">Uncharacterized protein</fullName>
    </submittedName>
</protein>